<dbReference type="SMART" id="SM00666">
    <property type="entry name" value="PB1"/>
    <property type="match status" value="1"/>
</dbReference>
<evidence type="ECO:0008006" key="10">
    <source>
        <dbReference type="Google" id="ProtNLM"/>
    </source>
</evidence>
<dbReference type="Pfam" id="PF02042">
    <property type="entry name" value="RWP-RK"/>
    <property type="match status" value="1"/>
</dbReference>
<keyword evidence="3" id="KW-0804">Transcription</keyword>
<keyword evidence="9" id="KW-1185">Reference proteome</keyword>
<dbReference type="InterPro" id="IPR055081">
    <property type="entry name" value="NLP1-9_GAF"/>
</dbReference>
<evidence type="ECO:0000259" key="7">
    <source>
        <dbReference type="PROSITE" id="PS51745"/>
    </source>
</evidence>
<dbReference type="STRING" id="3469.A0A4Y7JSW5"/>
<dbReference type="PANTHER" id="PTHR32002:SF41">
    <property type="entry name" value="PROTEIN NLP8"/>
    <property type="match status" value="1"/>
</dbReference>
<sequence length="985" mass="107755">MEFNYPVRDKGVNYWASSSSSSSAPVHIDGGFLDSSNQISMDSFNNFSGLMNFDYSGGDGEFCSGGSPDCFSVPSISDGFVTFSPLNFTSQSSCVFPMIDGDGDGGGGCSPDAAAFSDKLVFQQVDDTTQVDLPLNESTDVNDSDGGQLSNNELSPVRMSDMMVDVVIPRPLSWTFSERMLKALGMFKDSSGGGILAQVWVPVTQGNEIVLSTCEQPYLLDQMLEGYREVSRGFTFPAKEKPGCYPGLPGRVFSSKLPEWTSNVMYYNMVEYLRVKYAIDHEVRGSLALPIINPEDQSCCAVLELVTVKEKSNFDPEIENVCRALQSVNLKTIAPPRVHPQCFSMNQRAALAEIVDVLRAACHAHRLPLALTWIPCSYPDVAKNEHIEMSLRENKNSSSEKSVLCVEDTACYVNNTDMQGFVRACTEQFLEKGQGIVGRALQSNHPFFSPDVKEYAIRDYPLVHHSRKYGLNAAVAIRLRSTYTGDDDYILEFFLPINCTGSSEQQLLLNSLSNTMQRVCRSLRTVSNAELVGVDESKLGIQKGAPINLPSSVLSGNPNCRSDSAERLPLHLSDAMSDGTEADRSSDQTVSGLKRQREKRQTTTEKNISLSVLQQYFSGSLKDAAKAIGVCPTTLKRICRQHGISRWPSRKINKVNRSLRKIKTVIDSVQGVEGGLKFDPITGGLVAATTFTPDHDAHNSFFSHKQQTTRNSDSGGQDVISVSSVPYIECENGIVKLEDDGCTMGRSQLGSIGRMLLNHTCKAEKGNSNIPLVELGSGPLQEVGVESMPWESIEDVSQSSYFAKRRCEGWISNNGGACTVETTSKLAVDEMDMGIEAYDGVVEHNQPTCSDTTGSSNCSGSMVNGCTSSSLHTQNTSKSKSSASSESAITVKATYKEDTVRFKFEPFAGCQQLFEEVGKRFKLSTGTFQLKYLDDEQEWVMLVSESDLEECLEILETIGSRSMKLVVRDVPCVMGSSVSSNCLIT</sequence>
<evidence type="ECO:0000256" key="4">
    <source>
        <dbReference type="ARBA" id="ARBA00023242"/>
    </source>
</evidence>
<dbReference type="OrthoDB" id="6270329at2759"/>
<keyword evidence="1" id="KW-0805">Transcription regulation</keyword>
<protein>
    <recommendedName>
        <fullName evidence="10">RWP-RK domain-containing protein</fullName>
    </recommendedName>
</protein>
<dbReference type="AlphaFoldDB" id="A0A4Y7JSW5"/>
<reference evidence="8 9" key="1">
    <citation type="journal article" date="2018" name="Science">
        <title>The opium poppy genome and morphinan production.</title>
        <authorList>
            <person name="Guo L."/>
            <person name="Winzer T."/>
            <person name="Yang X."/>
            <person name="Li Y."/>
            <person name="Ning Z."/>
            <person name="He Z."/>
            <person name="Teodor R."/>
            <person name="Lu Y."/>
            <person name="Bowser T.A."/>
            <person name="Graham I.A."/>
            <person name="Ye K."/>
        </authorList>
    </citation>
    <scope>NUCLEOTIDE SEQUENCE [LARGE SCALE GENOMIC DNA]</scope>
    <source>
        <strain evidence="9">cv. HN1</strain>
        <tissue evidence="8">Leaves</tissue>
    </source>
</reference>
<dbReference type="SUPFAM" id="SSF54277">
    <property type="entry name" value="CAD &amp; PB1 domains"/>
    <property type="match status" value="1"/>
</dbReference>
<evidence type="ECO:0000256" key="3">
    <source>
        <dbReference type="ARBA" id="ARBA00023163"/>
    </source>
</evidence>
<dbReference type="InterPro" id="IPR045012">
    <property type="entry name" value="NLP"/>
</dbReference>
<evidence type="ECO:0000313" key="8">
    <source>
        <dbReference type="EMBL" id="RZC64193.1"/>
    </source>
</evidence>
<dbReference type="Gene3D" id="3.10.20.90">
    <property type="entry name" value="Phosphatidylinositol 3-kinase Catalytic Subunit, Chain A, domain 1"/>
    <property type="match status" value="1"/>
</dbReference>
<dbReference type="Pfam" id="PF22922">
    <property type="entry name" value="GAF_NLP"/>
    <property type="match status" value="1"/>
</dbReference>
<gene>
    <name evidence="8" type="ORF">C5167_025929</name>
</gene>
<evidence type="ECO:0000313" key="9">
    <source>
        <dbReference type="Proteomes" id="UP000316621"/>
    </source>
</evidence>
<name>A0A4Y7JSW5_PAPSO</name>
<dbReference type="OMA" id="TIPRCQY"/>
<feature type="region of interest" description="Disordered" evidence="5">
    <location>
        <begin position="574"/>
        <end position="603"/>
    </location>
</feature>
<accession>A0A4Y7JSW5</accession>
<dbReference type="GO" id="GO:0003700">
    <property type="term" value="F:DNA-binding transcription factor activity"/>
    <property type="evidence" value="ECO:0007669"/>
    <property type="project" value="InterPro"/>
</dbReference>
<dbReference type="Proteomes" id="UP000316621">
    <property type="component" value="Chromosome 5"/>
</dbReference>
<dbReference type="PROSITE" id="PS51519">
    <property type="entry name" value="RWP_RK"/>
    <property type="match status" value="1"/>
</dbReference>
<evidence type="ECO:0000256" key="2">
    <source>
        <dbReference type="ARBA" id="ARBA00023125"/>
    </source>
</evidence>
<dbReference type="GO" id="GO:0003677">
    <property type="term" value="F:DNA binding"/>
    <property type="evidence" value="ECO:0007669"/>
    <property type="project" value="UniProtKB-KW"/>
</dbReference>
<evidence type="ECO:0000256" key="5">
    <source>
        <dbReference type="SAM" id="MobiDB-lite"/>
    </source>
</evidence>
<dbReference type="Pfam" id="PF00564">
    <property type="entry name" value="PB1"/>
    <property type="match status" value="1"/>
</dbReference>
<organism evidence="8 9">
    <name type="scientific">Papaver somniferum</name>
    <name type="common">Opium poppy</name>
    <dbReference type="NCBI Taxonomy" id="3469"/>
    <lineage>
        <taxon>Eukaryota</taxon>
        <taxon>Viridiplantae</taxon>
        <taxon>Streptophyta</taxon>
        <taxon>Embryophyta</taxon>
        <taxon>Tracheophyta</taxon>
        <taxon>Spermatophyta</taxon>
        <taxon>Magnoliopsida</taxon>
        <taxon>Ranunculales</taxon>
        <taxon>Papaveraceae</taxon>
        <taxon>Papaveroideae</taxon>
        <taxon>Papaver</taxon>
    </lineage>
</organism>
<dbReference type="PANTHER" id="PTHR32002">
    <property type="entry name" value="PROTEIN NLP8"/>
    <property type="match status" value="1"/>
</dbReference>
<dbReference type="CDD" id="cd06407">
    <property type="entry name" value="PB1_NLP"/>
    <property type="match status" value="1"/>
</dbReference>
<dbReference type="InterPro" id="IPR053793">
    <property type="entry name" value="PB1-like"/>
</dbReference>
<dbReference type="InterPro" id="IPR003035">
    <property type="entry name" value="RWP-RK_dom"/>
</dbReference>
<evidence type="ECO:0000259" key="6">
    <source>
        <dbReference type="PROSITE" id="PS51519"/>
    </source>
</evidence>
<dbReference type="EMBL" id="CM010719">
    <property type="protein sequence ID" value="RZC64193.1"/>
    <property type="molecule type" value="Genomic_DNA"/>
</dbReference>
<dbReference type="PROSITE" id="PS51745">
    <property type="entry name" value="PB1"/>
    <property type="match status" value="1"/>
</dbReference>
<dbReference type="Gramene" id="RZC64193">
    <property type="protein sequence ID" value="RZC64193"/>
    <property type="gene ID" value="C5167_025929"/>
</dbReference>
<keyword evidence="4" id="KW-0539">Nucleus</keyword>
<feature type="domain" description="RWP-RK" evidence="6">
    <location>
        <begin position="588"/>
        <end position="675"/>
    </location>
</feature>
<feature type="domain" description="PB1" evidence="7">
    <location>
        <begin position="888"/>
        <end position="970"/>
    </location>
</feature>
<evidence type="ECO:0000256" key="1">
    <source>
        <dbReference type="ARBA" id="ARBA00023015"/>
    </source>
</evidence>
<keyword evidence="2" id="KW-0238">DNA-binding</keyword>
<dbReference type="InterPro" id="IPR034891">
    <property type="entry name" value="PB1_NLP"/>
</dbReference>
<dbReference type="InterPro" id="IPR000270">
    <property type="entry name" value="PB1_dom"/>
</dbReference>
<proteinExistence type="predicted"/>